<dbReference type="Proteomes" id="UP001642360">
    <property type="component" value="Unassembled WGS sequence"/>
</dbReference>
<feature type="region of interest" description="Disordered" evidence="1">
    <location>
        <begin position="1"/>
        <end position="22"/>
    </location>
</feature>
<name>A0ABC8TMA6_9AQUA</name>
<protein>
    <submittedName>
        <fullName evidence="2">Uncharacterized protein</fullName>
    </submittedName>
</protein>
<gene>
    <name evidence="2" type="ORF">ILEXP_LOCUS40082</name>
</gene>
<evidence type="ECO:0000256" key="1">
    <source>
        <dbReference type="SAM" id="MobiDB-lite"/>
    </source>
</evidence>
<evidence type="ECO:0000313" key="3">
    <source>
        <dbReference type="Proteomes" id="UP001642360"/>
    </source>
</evidence>
<organism evidence="2 3">
    <name type="scientific">Ilex paraguariensis</name>
    <name type="common">yerba mate</name>
    <dbReference type="NCBI Taxonomy" id="185542"/>
    <lineage>
        <taxon>Eukaryota</taxon>
        <taxon>Viridiplantae</taxon>
        <taxon>Streptophyta</taxon>
        <taxon>Embryophyta</taxon>
        <taxon>Tracheophyta</taxon>
        <taxon>Spermatophyta</taxon>
        <taxon>Magnoliopsida</taxon>
        <taxon>eudicotyledons</taxon>
        <taxon>Gunneridae</taxon>
        <taxon>Pentapetalae</taxon>
        <taxon>asterids</taxon>
        <taxon>campanulids</taxon>
        <taxon>Aquifoliales</taxon>
        <taxon>Aquifoliaceae</taxon>
        <taxon>Ilex</taxon>
    </lineage>
</organism>
<reference evidence="2 3" key="1">
    <citation type="submission" date="2024-02" db="EMBL/GenBank/DDBJ databases">
        <authorList>
            <person name="Vignale AGUSTIN F."/>
            <person name="Sosa J E."/>
            <person name="Modenutti C."/>
        </authorList>
    </citation>
    <scope>NUCLEOTIDE SEQUENCE [LARGE SCALE GENOMIC DNA]</scope>
</reference>
<dbReference type="AlphaFoldDB" id="A0ABC8TMA6"/>
<evidence type="ECO:0000313" key="2">
    <source>
        <dbReference type="EMBL" id="CAK9170585.1"/>
    </source>
</evidence>
<accession>A0ABC8TMA6</accession>
<feature type="compositionally biased region" description="Basic and acidic residues" evidence="1">
    <location>
        <begin position="1"/>
        <end position="13"/>
    </location>
</feature>
<keyword evidence="3" id="KW-1185">Reference proteome</keyword>
<sequence>MWALEQHLEEERKQGKRACQRPMEEQMHAIQGFVKSFQPCSSPTTLPPPSHQW</sequence>
<comment type="caution">
    <text evidence="2">The sequence shown here is derived from an EMBL/GenBank/DDBJ whole genome shotgun (WGS) entry which is preliminary data.</text>
</comment>
<proteinExistence type="predicted"/>
<dbReference type="EMBL" id="CAUOFW020005525">
    <property type="protein sequence ID" value="CAK9170585.1"/>
    <property type="molecule type" value="Genomic_DNA"/>
</dbReference>